<keyword evidence="15" id="KW-0391">Immunity</keyword>
<evidence type="ECO:0000256" key="10">
    <source>
        <dbReference type="ARBA" id="ARBA00022670"/>
    </source>
</evidence>
<dbReference type="CDD" id="cd08321">
    <property type="entry name" value="Pyrin_ASC-like"/>
    <property type="match status" value="2"/>
</dbReference>
<dbReference type="Proteomes" id="UP001652741">
    <property type="component" value="Chromosome ssa02"/>
</dbReference>
<dbReference type="Pfam" id="PF14484">
    <property type="entry name" value="FISNA"/>
    <property type="match status" value="1"/>
</dbReference>
<evidence type="ECO:0000313" key="28">
    <source>
        <dbReference type="Proteomes" id="UP001652741"/>
    </source>
</evidence>
<dbReference type="SUPFAM" id="SSF47986">
    <property type="entry name" value="DEATH domain"/>
    <property type="match status" value="3"/>
</dbReference>
<dbReference type="InterPro" id="IPR007111">
    <property type="entry name" value="NACHT_NTPase"/>
</dbReference>
<dbReference type="SMART" id="SM01288">
    <property type="entry name" value="FISNA"/>
    <property type="match status" value="1"/>
</dbReference>
<protein>
    <submittedName>
        <fullName evidence="29 30">Uncharacterized protein LOC106591257 isoform X1</fullName>
    </submittedName>
</protein>
<evidence type="ECO:0000256" key="15">
    <source>
        <dbReference type="ARBA" id="ARBA00022859"/>
    </source>
</evidence>
<dbReference type="Gene3D" id="3.40.50.300">
    <property type="entry name" value="P-loop containing nucleotide triphosphate hydrolases"/>
    <property type="match status" value="1"/>
</dbReference>
<dbReference type="InterPro" id="IPR041267">
    <property type="entry name" value="NLRP_HD2"/>
</dbReference>
<dbReference type="PROSITE" id="PS50188">
    <property type="entry name" value="B302_SPRY"/>
    <property type="match status" value="1"/>
</dbReference>
<dbReference type="PROSITE" id="PS51830">
    <property type="entry name" value="FIIND"/>
    <property type="match status" value="1"/>
</dbReference>
<keyword evidence="18" id="KW-0395">Inflammatory response</keyword>
<feature type="compositionally biased region" description="Polar residues" evidence="22">
    <location>
        <begin position="1552"/>
        <end position="1565"/>
    </location>
</feature>
<feature type="domain" description="CARD" evidence="24">
    <location>
        <begin position="173"/>
        <end position="263"/>
    </location>
</feature>
<feature type="region of interest" description="Disordered" evidence="22">
    <location>
        <begin position="1549"/>
        <end position="1570"/>
    </location>
</feature>
<feature type="region of interest" description="Disordered" evidence="22">
    <location>
        <begin position="1283"/>
        <end position="1306"/>
    </location>
</feature>
<comment type="similarity">
    <text evidence="4">Belongs to the NLRP family.</text>
</comment>
<dbReference type="Gene3D" id="1.10.533.10">
    <property type="entry name" value="Death Domain, Fas"/>
    <property type="match status" value="3"/>
</dbReference>
<keyword evidence="28" id="KW-1185">Reference proteome</keyword>
<organism evidence="28 29">
    <name type="scientific">Salmo salar</name>
    <name type="common">Atlantic salmon</name>
    <dbReference type="NCBI Taxonomy" id="8030"/>
    <lineage>
        <taxon>Eukaryota</taxon>
        <taxon>Metazoa</taxon>
        <taxon>Chordata</taxon>
        <taxon>Craniata</taxon>
        <taxon>Vertebrata</taxon>
        <taxon>Euteleostomi</taxon>
        <taxon>Actinopterygii</taxon>
        <taxon>Neopterygii</taxon>
        <taxon>Teleostei</taxon>
        <taxon>Protacanthopterygii</taxon>
        <taxon>Salmoniformes</taxon>
        <taxon>Salmonidae</taxon>
        <taxon>Salmoninae</taxon>
        <taxon>Salmo</taxon>
    </lineage>
</organism>
<feature type="region of interest" description="Disordered" evidence="22">
    <location>
        <begin position="44"/>
        <end position="176"/>
    </location>
</feature>
<evidence type="ECO:0000256" key="1">
    <source>
        <dbReference type="ARBA" id="ARBA00004110"/>
    </source>
</evidence>
<dbReference type="SMART" id="SM00449">
    <property type="entry name" value="SPRY"/>
    <property type="match status" value="1"/>
</dbReference>
<feature type="domain" description="NACHT" evidence="26">
    <location>
        <begin position="360"/>
        <end position="495"/>
    </location>
</feature>
<evidence type="ECO:0000259" key="26">
    <source>
        <dbReference type="PROSITE" id="PS50837"/>
    </source>
</evidence>
<accession>A0ABM3E4F2</accession>
<dbReference type="PROSITE" id="PS50837">
    <property type="entry name" value="NACHT"/>
    <property type="match status" value="1"/>
</dbReference>
<dbReference type="InterPro" id="IPR001870">
    <property type="entry name" value="B30.2/SPRY"/>
</dbReference>
<dbReference type="Pfam" id="PF13516">
    <property type="entry name" value="LRR_6"/>
    <property type="match status" value="2"/>
</dbReference>
<evidence type="ECO:0000256" key="7">
    <source>
        <dbReference type="ARBA" id="ARBA00022588"/>
    </source>
</evidence>
<evidence type="ECO:0000256" key="9">
    <source>
        <dbReference type="ARBA" id="ARBA00022614"/>
    </source>
</evidence>
<dbReference type="CDD" id="cd16040">
    <property type="entry name" value="SPRY_PRY_SNTX"/>
    <property type="match status" value="1"/>
</dbReference>
<dbReference type="InterPro" id="IPR006574">
    <property type="entry name" value="PRY"/>
</dbReference>
<dbReference type="PROSITE" id="PS50209">
    <property type="entry name" value="CARD"/>
    <property type="match status" value="1"/>
</dbReference>
<dbReference type="InterPro" id="IPR004020">
    <property type="entry name" value="DAPIN"/>
</dbReference>
<evidence type="ECO:0000256" key="18">
    <source>
        <dbReference type="ARBA" id="ARBA00023198"/>
    </source>
</evidence>
<keyword evidence="9" id="KW-0433">Leucine-rich repeat</keyword>
<dbReference type="InterPro" id="IPR001611">
    <property type="entry name" value="Leu-rich_rpt"/>
</dbReference>
<dbReference type="Gene3D" id="3.80.10.10">
    <property type="entry name" value="Ribonuclease Inhibitor"/>
    <property type="match status" value="2"/>
</dbReference>
<dbReference type="InterPro" id="IPR027417">
    <property type="entry name" value="P-loop_NTPase"/>
</dbReference>
<evidence type="ECO:0000256" key="17">
    <source>
        <dbReference type="ARBA" id="ARBA00023139"/>
    </source>
</evidence>
<evidence type="ECO:0000259" key="27">
    <source>
        <dbReference type="PROSITE" id="PS51830"/>
    </source>
</evidence>
<dbReference type="Pfam" id="PF00622">
    <property type="entry name" value="SPRY"/>
    <property type="match status" value="1"/>
</dbReference>
<dbReference type="PRINTS" id="PR01407">
    <property type="entry name" value="BUTYPHLNCDUF"/>
</dbReference>
<dbReference type="Pfam" id="PF23679">
    <property type="entry name" value="UPA-FIIND"/>
    <property type="match status" value="1"/>
</dbReference>
<dbReference type="RefSeq" id="XP_045565945.1">
    <property type="nucleotide sequence ID" value="XM_045709989.1"/>
</dbReference>
<dbReference type="InterPro" id="IPR013320">
    <property type="entry name" value="ConA-like_dom_sf"/>
</dbReference>
<evidence type="ECO:0000256" key="6">
    <source>
        <dbReference type="ARBA" id="ARBA00022490"/>
    </source>
</evidence>
<dbReference type="InterPro" id="IPR051261">
    <property type="entry name" value="NLR"/>
</dbReference>
<evidence type="ECO:0000259" key="23">
    <source>
        <dbReference type="PROSITE" id="PS50188"/>
    </source>
</evidence>
<dbReference type="InterPro" id="IPR033516">
    <property type="entry name" value="CARD8/ASC/NALP1_CARD"/>
</dbReference>
<evidence type="ECO:0000256" key="5">
    <source>
        <dbReference type="ARBA" id="ARBA00022475"/>
    </source>
</evidence>
<keyword evidence="14" id="KW-0832">Ubl conjugation</keyword>
<dbReference type="SMART" id="SM01289">
    <property type="entry name" value="PYRIN"/>
    <property type="match status" value="2"/>
</dbReference>
<feature type="domain" description="Pyrin" evidence="25">
    <location>
        <begin position="1444"/>
        <end position="1532"/>
    </location>
</feature>
<keyword evidence="13" id="KW-0067">ATP-binding</keyword>
<dbReference type="Gene3D" id="2.60.120.920">
    <property type="match status" value="1"/>
</dbReference>
<comment type="subcellular location">
    <subcellularLocation>
        <location evidence="2">Basolateral cell membrane</location>
    </subcellularLocation>
    <subcellularLocation>
        <location evidence="3">Cell membrane</location>
        <topology evidence="3">Lipid-anchor</topology>
    </subcellularLocation>
    <subcellularLocation>
        <location evidence="1">Inflammasome</location>
    </subcellularLocation>
</comment>
<keyword evidence="12" id="KW-0547">Nucleotide-binding</keyword>
<dbReference type="InterPro" id="IPR003879">
    <property type="entry name" value="Butyrophylin_SPRY"/>
</dbReference>
<reference evidence="29 30" key="1">
    <citation type="submission" date="2025-05" db="UniProtKB">
        <authorList>
            <consortium name="RefSeq"/>
        </authorList>
    </citation>
    <scope>IDENTIFICATION</scope>
</reference>
<keyword evidence="8" id="KW-1210">Necrosis</keyword>
<feature type="compositionally biased region" description="Polar residues" evidence="22">
    <location>
        <begin position="1292"/>
        <end position="1305"/>
    </location>
</feature>
<feature type="compositionally biased region" description="Polar residues" evidence="22">
    <location>
        <begin position="137"/>
        <end position="154"/>
    </location>
</feature>
<keyword evidence="20" id="KW-0449">Lipoprotein</keyword>
<feature type="domain" description="FIIND" evidence="27">
    <location>
        <begin position="1689"/>
        <end position="1976"/>
    </location>
</feature>
<dbReference type="InterPro" id="IPR025307">
    <property type="entry name" value="FIIND_dom"/>
</dbReference>
<evidence type="ECO:0000313" key="30">
    <source>
        <dbReference type="RefSeq" id="XP_045565948.1"/>
    </source>
</evidence>
<evidence type="ECO:0000313" key="29">
    <source>
        <dbReference type="RefSeq" id="XP_045565945.1"/>
    </source>
</evidence>
<evidence type="ECO:0000256" key="20">
    <source>
        <dbReference type="ARBA" id="ARBA00023288"/>
    </source>
</evidence>
<feature type="compositionally biased region" description="Basic and acidic residues" evidence="22">
    <location>
        <begin position="1604"/>
        <end position="1613"/>
    </location>
</feature>
<dbReference type="InterPro" id="IPR043136">
    <property type="entry name" value="B30.2/SPRY_sf"/>
</dbReference>
<evidence type="ECO:0000259" key="24">
    <source>
        <dbReference type="PROSITE" id="PS50209"/>
    </source>
</evidence>
<dbReference type="InterPro" id="IPR041075">
    <property type="entry name" value="NOD1/2_WH"/>
</dbReference>
<feature type="compositionally biased region" description="Basic and acidic residues" evidence="22">
    <location>
        <begin position="94"/>
        <end position="106"/>
    </location>
</feature>
<dbReference type="InterPro" id="IPR001315">
    <property type="entry name" value="CARD"/>
</dbReference>
<dbReference type="CDD" id="cd08330">
    <property type="entry name" value="CARD_ASC_NALP1"/>
    <property type="match status" value="1"/>
</dbReference>
<evidence type="ECO:0000256" key="16">
    <source>
        <dbReference type="ARBA" id="ARBA00023136"/>
    </source>
</evidence>
<keyword evidence="11" id="KW-0677">Repeat</keyword>
<dbReference type="SUPFAM" id="SSF49899">
    <property type="entry name" value="Concanavalin A-like lectins/glucanases"/>
    <property type="match status" value="1"/>
</dbReference>
<evidence type="ECO:0000259" key="25">
    <source>
        <dbReference type="PROSITE" id="PS50824"/>
    </source>
</evidence>
<evidence type="ECO:0000256" key="13">
    <source>
        <dbReference type="ARBA" id="ARBA00022840"/>
    </source>
</evidence>
<feature type="compositionally biased region" description="Basic and acidic residues" evidence="22">
    <location>
        <begin position="117"/>
        <end position="127"/>
    </location>
</feature>
<evidence type="ECO:0000256" key="8">
    <source>
        <dbReference type="ARBA" id="ARBA00022590"/>
    </source>
</evidence>
<dbReference type="PANTHER" id="PTHR24106">
    <property type="entry name" value="NACHT, LRR AND CARD DOMAINS-CONTAINING"/>
    <property type="match status" value="1"/>
</dbReference>
<dbReference type="InterPro" id="IPR011029">
    <property type="entry name" value="DEATH-like_dom_sf"/>
</dbReference>
<evidence type="ECO:0000256" key="21">
    <source>
        <dbReference type="ARBA" id="ARBA00038296"/>
    </source>
</evidence>
<feature type="compositionally biased region" description="Basic residues" evidence="22">
    <location>
        <begin position="44"/>
        <end position="61"/>
    </location>
</feature>
<dbReference type="InterPro" id="IPR032675">
    <property type="entry name" value="LRR_dom_sf"/>
</dbReference>
<gene>
    <name evidence="29 30" type="primary">LOC106591257</name>
</gene>
<dbReference type="PROSITE" id="PS50824">
    <property type="entry name" value="DAPIN"/>
    <property type="match status" value="2"/>
</dbReference>
<keyword evidence="16" id="KW-0472">Membrane</keyword>
<evidence type="ECO:0000256" key="4">
    <source>
        <dbReference type="ARBA" id="ARBA00008665"/>
    </source>
</evidence>
<dbReference type="Pfam" id="PF13765">
    <property type="entry name" value="PRY"/>
    <property type="match status" value="1"/>
</dbReference>
<dbReference type="Pfam" id="PF17776">
    <property type="entry name" value="NLRC4_HD2"/>
    <property type="match status" value="1"/>
</dbReference>
<dbReference type="SUPFAM" id="SSF52047">
    <property type="entry name" value="RNI-like"/>
    <property type="match status" value="1"/>
</dbReference>
<keyword evidence="17" id="KW-0564">Palmitate</keyword>
<dbReference type="Pfam" id="PF05729">
    <property type="entry name" value="NACHT"/>
    <property type="match status" value="1"/>
</dbReference>
<keyword evidence="19" id="KW-1271">Inflammasome</keyword>
<feature type="region of interest" description="Disordered" evidence="22">
    <location>
        <begin position="1582"/>
        <end position="1619"/>
    </location>
</feature>
<feature type="domain" description="Pyrin" evidence="25">
    <location>
        <begin position="1992"/>
        <end position="2073"/>
    </location>
</feature>
<name>A0ABM3E4F2_SALSA</name>
<dbReference type="Pfam" id="PF02758">
    <property type="entry name" value="PYRIN"/>
    <property type="match status" value="2"/>
</dbReference>
<keyword evidence="10" id="KW-0645">Protease</keyword>
<dbReference type="Pfam" id="PF00619">
    <property type="entry name" value="CARD"/>
    <property type="match status" value="1"/>
</dbReference>
<evidence type="ECO:0000256" key="12">
    <source>
        <dbReference type="ARBA" id="ARBA00022741"/>
    </source>
</evidence>
<dbReference type="PROSITE" id="PS51450">
    <property type="entry name" value="LRR"/>
    <property type="match status" value="1"/>
</dbReference>
<feature type="compositionally biased region" description="Basic and acidic residues" evidence="22">
    <location>
        <begin position="166"/>
        <end position="176"/>
    </location>
</feature>
<dbReference type="GeneID" id="106591257"/>
<dbReference type="InterPro" id="IPR003877">
    <property type="entry name" value="SPRY_dom"/>
</dbReference>
<keyword evidence="6" id="KW-0963">Cytoplasm</keyword>
<sequence length="2077" mass="235989">MSSPSKRCITVKGRVKEFPDAFEKEGQLFCRACDNKKPLDYRRKSSLTRHFASARHKQKARQKCEENENECESEPKRKRTSSSMCETHPILDPSTDKDAEPMETKQEPSNPFTSGDHVQEALGEHRAAPLPDPPSLQPSFSLPATQPSSLQTYSLPAPSRLSHSLDVSEKKRGEERDAEFVDKYRAELIQRVTMVMYIADVLLQRCMIHVEEYSNISAALTNQSQMRVLYKALDSGGVKVKSAFYRILQEQYTYLVQDIGVDFDGQTRRKVDVIQRVKEEYKASLKNKFRFLSKGTAVEQTPLNSIYTQLYITQGKSEGVNKEHEIRQIECTSKRKTFMDTPINCNDIFKPLPGQKKEIRTVMTKGITGIGKTVSVQKFILDWAEGKANQDVDFIFVLPFRELNLIKDDQYSLHRLLNDFHPELREIEDAQKYDDYEVMFIFDGLDESRLPLGFHQNKKLSDLTETSSVDRLMTNLIEGNLLPDALLWITSRPAAANQVPHEYINKVTEVRGFNDKQKEEYFEKNVEDEKLASRIISHINTSRSLHIMCHIPVFCWITARVLEQMLSDDESGEITTLTEMYNHFLLIQTNLKSKKYDGKNETDLDIIIEQNKETILKLAQLAFKQLVKGNLIFSKKDLEECGIDVSEASVYSGFCTEILKEECVLYQKVYCFVHLSFQEFLASLYVFHCCVSKNIKALDSFIGDVSSELSLHELLKMIVDKALERAHMDLFLRFLLGISMESNQRLLQGLLPQTETSSETVEEMKKYLREPNVEQVSPDRYINLLVCLTEMKDDSVHEDINNFLKSGNQTGNELSPVACSALVNALLMSKGVLDELDLRRYNTSEEGRLRLIPAVKKCRKAIFYRLSGWVLQHELFESLAFILQSVDSHLRELDLRNSRMFHGRVKVLFAALKHTHCELDTLRLGNFTLYEEDCGSLASVLQSADSSLRELDLRNSGLSDGGGRELFTALKHPHCKLQTLRLDGFRLSEEVCGSLASAVQSADSTLRELDLRNSVLFYDVDDDDRLRVLFAALKHPLEILRLNRCSLTERGCEALASVLSSNSSHLRELDLSHNDLQDSGVKLLSAGLGNPHCQLEKLRLSFCRVTEEGCASLASALRSNPSHLRELDLSFNHPGDSGVKLLSARLEDPHCRLEKLNVDHNEEIWVKPQLMKKYACDLTLDPNTAHRNLSLSEGKRRVERVKEEQPYPDHPERFDHYTQVLFREGLTGHCYWEVEWSGMEATIGMTYEGISRKGRRRVCKLGYNDESWCLICNRDGYSALHNNEETGIPDQHLNNSPQRDQSSSRPLPRVGVFLDWPAGTLSFYEVFSDTMTHLHTFQATFTEPLYPGFAVQHPHTSMSLVFASSPVLPEEPIYSDLEIIPDLNLSTSAADPRTVGALMPPTSVRRTEEDLVLLVGSSSSTLDREASGSKDTKEKDALVTRPTMKTVPDLLLTTLEKLRDTLRDFQSNLASVQLPGYPPIPESQLRNADGQDTVNQMVERYGAERAVGITLRILRKMELKNLTKELKRKHRRVFLPHKFQAPTWKAQKENFGPTSEANCSSSFPSRSEDELIKRRKRTVLSGISSEENENKQVRPGSGRFSSTLDRRASRSKDSPLLLDSNDPIVGQAFIFPRPPRPLIGSLTFPSSNQGSFGVKSEKRVRVSDGLTEAMEELSITECRIVDQSLCTTDPPMRSPENFEPGVDDHEGKGAYQFQCPSAGLFQCSITDLVFRMEGEGEVLYRTVPWDRRLLAQRGKRPAGPLFKFTCLKLSVCQLRLPHCEIHSEGGCDFLSVAHVTDDDSMEFLLPHETTETHVILNITGFCKYGITKEQEAPVSPIRALVLLFYQLPDDKNNSTLNVLLLPRNVDIEEVCKTRRTRNGDREIYIEKNPNCRLTPDQEYTLSTDLTDEHHIDPKEAEFVDYDSYTNYMPTFQLYLQTVIKKVNLLLEEHGGPENERIWDRLVSLPVSPTEVPSSVTPPGGATAWTTKVNFLLLDTLEELGRSDMKKFQWYLIKGVEGFSSISKGQLEDADRLVTVDRMVESYCDEGAVKITLEILRKMGLNNLADELKELTKNVKCK</sequence>
<evidence type="ECO:0000256" key="3">
    <source>
        <dbReference type="ARBA" id="ARBA00004193"/>
    </source>
</evidence>
<feature type="domain" description="B30.2/SPRY" evidence="23">
    <location>
        <begin position="1158"/>
        <end position="1367"/>
    </location>
</feature>
<evidence type="ECO:0000256" key="2">
    <source>
        <dbReference type="ARBA" id="ARBA00004187"/>
    </source>
</evidence>
<evidence type="ECO:0000256" key="11">
    <source>
        <dbReference type="ARBA" id="ARBA00022737"/>
    </source>
</evidence>
<keyword evidence="7" id="KW-0399">Innate immunity</keyword>
<evidence type="ECO:0000256" key="19">
    <source>
        <dbReference type="ARBA" id="ARBA00023233"/>
    </source>
</evidence>
<dbReference type="RefSeq" id="XP_045565948.1">
    <property type="nucleotide sequence ID" value="XM_045709992.1"/>
</dbReference>
<keyword evidence="10" id="KW-0378">Hydrolase</keyword>
<dbReference type="InterPro" id="IPR029495">
    <property type="entry name" value="NACHT-assoc"/>
</dbReference>
<proteinExistence type="inferred from homology"/>
<evidence type="ECO:0000256" key="14">
    <source>
        <dbReference type="ARBA" id="ARBA00022843"/>
    </source>
</evidence>
<dbReference type="Pfam" id="PF17779">
    <property type="entry name" value="WHD_NOD2"/>
    <property type="match status" value="1"/>
</dbReference>
<comment type="similarity">
    <text evidence="21">Belongs to the NOD1-NOD2 family.</text>
</comment>
<keyword evidence="5" id="KW-1003">Cell membrane</keyword>
<dbReference type="SMART" id="SM00368">
    <property type="entry name" value="LRR_RI"/>
    <property type="match status" value="8"/>
</dbReference>
<evidence type="ECO:0000256" key="22">
    <source>
        <dbReference type="SAM" id="MobiDB-lite"/>
    </source>
</evidence>
<dbReference type="Pfam" id="PF13553">
    <property type="entry name" value="FIIND"/>
    <property type="match status" value="1"/>
</dbReference>
<dbReference type="SMART" id="SM00589">
    <property type="entry name" value="PRY"/>
    <property type="match status" value="1"/>
</dbReference>